<dbReference type="AlphaFoldDB" id="A0A0C3MJC7"/>
<keyword evidence="4" id="KW-0067">ATP-binding</keyword>
<dbReference type="InterPro" id="IPR000719">
    <property type="entry name" value="Prot_kinase_dom"/>
</dbReference>
<feature type="non-terminal residue" evidence="6">
    <location>
        <position position="1"/>
    </location>
</feature>
<dbReference type="InterPro" id="IPR051681">
    <property type="entry name" value="Ser/Thr_Kinases-Pseudokinases"/>
</dbReference>
<dbReference type="PANTHER" id="PTHR44329:SF288">
    <property type="entry name" value="MITOGEN-ACTIVATED PROTEIN KINASE KINASE KINASE 20"/>
    <property type="match status" value="1"/>
</dbReference>
<evidence type="ECO:0000313" key="6">
    <source>
        <dbReference type="EMBL" id="KIO33792.1"/>
    </source>
</evidence>
<dbReference type="EMBL" id="KN822946">
    <property type="protein sequence ID" value="KIO33792.1"/>
    <property type="molecule type" value="Genomic_DNA"/>
</dbReference>
<dbReference type="SMART" id="SM00220">
    <property type="entry name" value="S_TKc"/>
    <property type="match status" value="1"/>
</dbReference>
<evidence type="ECO:0000256" key="4">
    <source>
        <dbReference type="ARBA" id="ARBA00022840"/>
    </source>
</evidence>
<evidence type="ECO:0000259" key="5">
    <source>
        <dbReference type="PROSITE" id="PS50011"/>
    </source>
</evidence>
<keyword evidence="7" id="KW-1185">Reference proteome</keyword>
<reference evidence="6 7" key="1">
    <citation type="submission" date="2014-04" db="EMBL/GenBank/DDBJ databases">
        <authorList>
            <consortium name="DOE Joint Genome Institute"/>
            <person name="Kuo A."/>
            <person name="Girlanda M."/>
            <person name="Perotto S."/>
            <person name="Kohler A."/>
            <person name="Nagy L.G."/>
            <person name="Floudas D."/>
            <person name="Copeland A."/>
            <person name="Barry K.W."/>
            <person name="Cichocki N."/>
            <person name="Veneault-Fourrey C."/>
            <person name="LaButti K."/>
            <person name="Lindquist E.A."/>
            <person name="Lipzen A."/>
            <person name="Lundell T."/>
            <person name="Morin E."/>
            <person name="Murat C."/>
            <person name="Sun H."/>
            <person name="Tunlid A."/>
            <person name="Henrissat B."/>
            <person name="Grigoriev I.V."/>
            <person name="Hibbett D.S."/>
            <person name="Martin F."/>
            <person name="Nordberg H.P."/>
            <person name="Cantor M.N."/>
            <person name="Hua S.X."/>
        </authorList>
    </citation>
    <scope>NUCLEOTIDE SEQUENCE [LARGE SCALE GENOMIC DNA]</scope>
    <source>
        <strain evidence="6 7">MUT 4182</strain>
    </source>
</reference>
<dbReference type="GO" id="GO:0004674">
    <property type="term" value="F:protein serine/threonine kinase activity"/>
    <property type="evidence" value="ECO:0007669"/>
    <property type="project" value="TreeGrafter"/>
</dbReference>
<proteinExistence type="predicted"/>
<gene>
    <name evidence="6" type="ORF">M407DRAFT_65257</name>
</gene>
<evidence type="ECO:0000313" key="7">
    <source>
        <dbReference type="Proteomes" id="UP000054248"/>
    </source>
</evidence>
<dbReference type="PROSITE" id="PS00108">
    <property type="entry name" value="PROTEIN_KINASE_ST"/>
    <property type="match status" value="1"/>
</dbReference>
<dbReference type="InterPro" id="IPR008271">
    <property type="entry name" value="Ser/Thr_kinase_AS"/>
</dbReference>
<dbReference type="HOGENOM" id="CLU_000288_7_18_1"/>
<accession>A0A0C3MJC7</accession>
<dbReference type="Gene3D" id="1.10.510.10">
    <property type="entry name" value="Transferase(Phosphotransferase) domain 1"/>
    <property type="match status" value="1"/>
</dbReference>
<feature type="domain" description="Protein kinase" evidence="5">
    <location>
        <begin position="1"/>
        <end position="216"/>
    </location>
</feature>
<dbReference type="STRING" id="1051891.A0A0C3MJC7"/>
<sequence length="260" mass="30115">LREAGILAELSHKNVIELKGFVEDLSEGRIWLIFPWEEHGNLKDFVASQDWEIPERISLIHDVTRGVKNLHTRNPPIIHGDLKSINILVTSKCRAVITDFGSARRLTKKDPNNQTTYTLRWAAPELLMDDEPGLWSDIWSLGWIWYEVMTNSIPFQTVQKDSVIIKRVIDGNLPSVTEHARMSLILSLCSLMIECWSVDLTKRPTAEDCRKFIGWMVSSDDLAFMSQIDMMWYSRWLSRTRSGPQIQEHPRLALLSFFYN</sequence>
<organism evidence="6 7">
    <name type="scientific">Tulasnella calospora MUT 4182</name>
    <dbReference type="NCBI Taxonomy" id="1051891"/>
    <lineage>
        <taxon>Eukaryota</taxon>
        <taxon>Fungi</taxon>
        <taxon>Dikarya</taxon>
        <taxon>Basidiomycota</taxon>
        <taxon>Agaricomycotina</taxon>
        <taxon>Agaricomycetes</taxon>
        <taxon>Cantharellales</taxon>
        <taxon>Tulasnellaceae</taxon>
        <taxon>Tulasnella</taxon>
    </lineage>
</organism>
<keyword evidence="3" id="KW-0418">Kinase</keyword>
<evidence type="ECO:0000256" key="1">
    <source>
        <dbReference type="ARBA" id="ARBA00022679"/>
    </source>
</evidence>
<keyword evidence="2" id="KW-0547">Nucleotide-binding</keyword>
<dbReference type="PROSITE" id="PS50011">
    <property type="entry name" value="PROTEIN_KINASE_DOM"/>
    <property type="match status" value="1"/>
</dbReference>
<dbReference type="Proteomes" id="UP000054248">
    <property type="component" value="Unassembled WGS sequence"/>
</dbReference>
<dbReference type="PANTHER" id="PTHR44329">
    <property type="entry name" value="SERINE/THREONINE-PROTEIN KINASE TNNI3K-RELATED"/>
    <property type="match status" value="1"/>
</dbReference>
<dbReference type="OrthoDB" id="346907at2759"/>
<dbReference type="Pfam" id="PF00069">
    <property type="entry name" value="Pkinase"/>
    <property type="match status" value="1"/>
</dbReference>
<dbReference type="GO" id="GO:0005524">
    <property type="term" value="F:ATP binding"/>
    <property type="evidence" value="ECO:0007669"/>
    <property type="project" value="UniProtKB-KW"/>
</dbReference>
<name>A0A0C3MJC7_9AGAM</name>
<reference evidence="7" key="2">
    <citation type="submission" date="2015-01" db="EMBL/GenBank/DDBJ databases">
        <title>Evolutionary Origins and Diversification of the Mycorrhizal Mutualists.</title>
        <authorList>
            <consortium name="DOE Joint Genome Institute"/>
            <consortium name="Mycorrhizal Genomics Consortium"/>
            <person name="Kohler A."/>
            <person name="Kuo A."/>
            <person name="Nagy L.G."/>
            <person name="Floudas D."/>
            <person name="Copeland A."/>
            <person name="Barry K.W."/>
            <person name="Cichocki N."/>
            <person name="Veneault-Fourrey C."/>
            <person name="LaButti K."/>
            <person name="Lindquist E.A."/>
            <person name="Lipzen A."/>
            <person name="Lundell T."/>
            <person name="Morin E."/>
            <person name="Murat C."/>
            <person name="Riley R."/>
            <person name="Ohm R."/>
            <person name="Sun H."/>
            <person name="Tunlid A."/>
            <person name="Henrissat B."/>
            <person name="Grigoriev I.V."/>
            <person name="Hibbett D.S."/>
            <person name="Martin F."/>
        </authorList>
    </citation>
    <scope>NUCLEOTIDE SEQUENCE [LARGE SCALE GENOMIC DNA]</scope>
    <source>
        <strain evidence="7">MUT 4182</strain>
    </source>
</reference>
<evidence type="ECO:0000256" key="3">
    <source>
        <dbReference type="ARBA" id="ARBA00022777"/>
    </source>
</evidence>
<dbReference type="SUPFAM" id="SSF56112">
    <property type="entry name" value="Protein kinase-like (PK-like)"/>
    <property type="match status" value="1"/>
</dbReference>
<keyword evidence="1" id="KW-0808">Transferase</keyword>
<evidence type="ECO:0000256" key="2">
    <source>
        <dbReference type="ARBA" id="ARBA00022741"/>
    </source>
</evidence>
<protein>
    <recommendedName>
        <fullName evidence="5">Protein kinase domain-containing protein</fullName>
    </recommendedName>
</protein>
<dbReference type="InterPro" id="IPR011009">
    <property type="entry name" value="Kinase-like_dom_sf"/>
</dbReference>